<accession>A0A2Z5V7J4</accession>
<evidence type="ECO:0000313" key="3">
    <source>
        <dbReference type="EMBL" id="BBB15447.1"/>
    </source>
</evidence>
<dbReference type="Gene3D" id="3.50.50.60">
    <property type="entry name" value="FAD/NAD(P)-binding domain"/>
    <property type="match status" value="1"/>
</dbReference>
<protein>
    <submittedName>
        <fullName evidence="3">Glycerol-3-phosphate dehydrogenase</fullName>
    </submittedName>
</protein>
<sequence>MLNKSNNKEAANIKMGIIGGGIGGCMTALRLSEEYPQATIFLFEKKEELLQGTSNRTPGRMGLGFHYVDKNTAKVYLNLTIDFTRRFYKSCPHLMVGQEYPENYPLRNGRYFIVKNFSFSEEEILETYKALAEEYTRLVEQDSENKLFGEPHEFYRILNPEEYERDVNLGQVKLGVETREHLLDWPQFRKFLLTEIEDHKNIHVTTNSEIKDICFSYMDTSYSLSLKKDNDLIVEKKINFIVNATWEWTDYINSKIGYYRLPRELRTNRAKVLVKVKLPDELKEKHSMFFCMGPHCMFSNVGDGFGFITYAPETNLLNSTDLIPSKNYLDIINGQIPIEKQLAIAEKIVAGVSLYIPAMINAGISEVLFGTVQVEGEADIFDPASKVHIRDYTGLSYIEDGFISLSCMKLLYGYGNANTIVTWFNSFKEQILPLPKQIMCRISKEINPDNQLNKSLMKKTFMLTGLCFSWLIKARPVNKDPSYTVSLDNFIPNFFKKIKLNEEFHDKNKKGFFINSRLKY</sequence>
<name>A0A2Z5V7J4_9COXI</name>
<dbReference type="GO" id="GO:0016491">
    <property type="term" value="F:oxidoreductase activity"/>
    <property type="evidence" value="ECO:0007669"/>
    <property type="project" value="UniProtKB-KW"/>
</dbReference>
<proteinExistence type="predicted"/>
<dbReference type="KEGG" id="rvi:RVIR1_09730"/>
<keyword evidence="4" id="KW-1185">Reference proteome</keyword>
<dbReference type="AlphaFoldDB" id="A0A2Z5V7J4"/>
<evidence type="ECO:0000259" key="2">
    <source>
        <dbReference type="Pfam" id="PF01266"/>
    </source>
</evidence>
<evidence type="ECO:0000313" key="4">
    <source>
        <dbReference type="Proteomes" id="UP000282483"/>
    </source>
</evidence>
<dbReference type="OrthoDB" id="1401001at2"/>
<evidence type="ECO:0000256" key="1">
    <source>
        <dbReference type="ARBA" id="ARBA00023002"/>
    </source>
</evidence>
<dbReference type="Pfam" id="PF01266">
    <property type="entry name" value="DAO"/>
    <property type="match status" value="1"/>
</dbReference>
<feature type="domain" description="FAD dependent oxidoreductase" evidence="2">
    <location>
        <begin position="17"/>
        <end position="282"/>
    </location>
</feature>
<gene>
    <name evidence="3" type="ORF">RVIR1_09730</name>
</gene>
<dbReference type="EMBL" id="AP018005">
    <property type="protein sequence ID" value="BBB15447.1"/>
    <property type="molecule type" value="Genomic_DNA"/>
</dbReference>
<dbReference type="Proteomes" id="UP000282483">
    <property type="component" value="Chromosome"/>
</dbReference>
<reference evidence="3 4" key="1">
    <citation type="submission" date="2017-03" db="EMBL/GenBank/DDBJ databases">
        <title>The genome sequence of Candidatus Rickettsiella viridis.</title>
        <authorList>
            <person name="Nikoh N."/>
            <person name="Tsuchida T."/>
            <person name="Yamaguchi K."/>
            <person name="Maeda T."/>
            <person name="Shigenobu S."/>
            <person name="Fukatsu T."/>
        </authorList>
    </citation>
    <scope>NUCLEOTIDE SEQUENCE [LARGE SCALE GENOMIC DNA]</scope>
    <source>
        <strain evidence="3 4">Ap-RA04</strain>
    </source>
</reference>
<dbReference type="PROSITE" id="PS51257">
    <property type="entry name" value="PROKAR_LIPOPROTEIN"/>
    <property type="match status" value="1"/>
</dbReference>
<dbReference type="SUPFAM" id="SSF51905">
    <property type="entry name" value="FAD/NAD(P)-binding domain"/>
    <property type="match status" value="1"/>
</dbReference>
<dbReference type="RefSeq" id="WP_126322904.1">
    <property type="nucleotide sequence ID" value="NZ_AP018005.1"/>
</dbReference>
<keyword evidence="1" id="KW-0560">Oxidoreductase</keyword>
<dbReference type="InterPro" id="IPR006076">
    <property type="entry name" value="FAD-dep_OxRdtase"/>
</dbReference>
<organism evidence="3 4">
    <name type="scientific">Candidatus Rickettsiella viridis</name>
    <dbReference type="NCBI Taxonomy" id="676208"/>
    <lineage>
        <taxon>Bacteria</taxon>
        <taxon>Pseudomonadati</taxon>
        <taxon>Pseudomonadota</taxon>
        <taxon>Gammaproteobacteria</taxon>
        <taxon>Legionellales</taxon>
        <taxon>Coxiellaceae</taxon>
        <taxon>Rickettsiella</taxon>
    </lineage>
</organism>
<dbReference type="InterPro" id="IPR036188">
    <property type="entry name" value="FAD/NAD-bd_sf"/>
</dbReference>